<evidence type="ECO:0000256" key="2">
    <source>
        <dbReference type="SAM" id="MobiDB-lite"/>
    </source>
</evidence>
<proteinExistence type="predicted"/>
<dbReference type="EMBL" id="BSOY01000053">
    <property type="protein sequence ID" value="GLS02144.1"/>
    <property type="molecule type" value="Genomic_DNA"/>
</dbReference>
<dbReference type="Proteomes" id="UP001156921">
    <property type="component" value="Unassembled WGS sequence"/>
</dbReference>
<dbReference type="SUPFAM" id="SSF49879">
    <property type="entry name" value="SMAD/FHA domain"/>
    <property type="match status" value="1"/>
</dbReference>
<dbReference type="InterPro" id="IPR051829">
    <property type="entry name" value="Multiheme_Cytochr_ET"/>
</dbReference>
<dbReference type="InterPro" id="IPR036280">
    <property type="entry name" value="Multihaem_cyt_sf"/>
</dbReference>
<keyword evidence="6" id="KW-1185">Reference proteome</keyword>
<dbReference type="RefSeq" id="WP_284223019.1">
    <property type="nucleotide sequence ID" value="NZ_BSOY01000053.1"/>
</dbReference>
<dbReference type="Pfam" id="PF00498">
    <property type="entry name" value="FHA"/>
    <property type="match status" value="1"/>
</dbReference>
<name>A0ABQ6BKD4_9CAUL</name>
<keyword evidence="3" id="KW-0812">Transmembrane</keyword>
<feature type="transmembrane region" description="Helical" evidence="3">
    <location>
        <begin position="142"/>
        <end position="160"/>
    </location>
</feature>
<protein>
    <recommendedName>
        <fullName evidence="4">FHA domain-containing protein</fullName>
    </recommendedName>
</protein>
<accession>A0ABQ6BKD4</accession>
<keyword evidence="3" id="KW-0472">Membrane</keyword>
<dbReference type="CDD" id="cd00060">
    <property type="entry name" value="FHA"/>
    <property type="match status" value="1"/>
</dbReference>
<evidence type="ECO:0000313" key="6">
    <source>
        <dbReference type="Proteomes" id="UP001156921"/>
    </source>
</evidence>
<dbReference type="CDD" id="cd08168">
    <property type="entry name" value="Cytochrom_C3"/>
    <property type="match status" value="1"/>
</dbReference>
<evidence type="ECO:0000259" key="4">
    <source>
        <dbReference type="PROSITE" id="PS50006"/>
    </source>
</evidence>
<dbReference type="Gene3D" id="2.60.200.20">
    <property type="match status" value="1"/>
</dbReference>
<feature type="domain" description="FHA" evidence="4">
    <location>
        <begin position="28"/>
        <end position="82"/>
    </location>
</feature>
<comment type="caution">
    <text evidence="5">The sequence shown here is derived from an EMBL/GenBank/DDBJ whole genome shotgun (WGS) entry which is preliminary data.</text>
</comment>
<evidence type="ECO:0000313" key="5">
    <source>
        <dbReference type="EMBL" id="GLS02144.1"/>
    </source>
</evidence>
<reference evidence="6" key="1">
    <citation type="journal article" date="2019" name="Int. J. Syst. Evol. Microbiol.">
        <title>The Global Catalogue of Microorganisms (GCM) 10K type strain sequencing project: providing services to taxonomists for standard genome sequencing and annotation.</title>
        <authorList>
            <consortium name="The Broad Institute Genomics Platform"/>
            <consortium name="The Broad Institute Genome Sequencing Center for Infectious Disease"/>
            <person name="Wu L."/>
            <person name="Ma J."/>
        </authorList>
    </citation>
    <scope>NUCLEOTIDE SEQUENCE [LARGE SCALE GENOMIC DNA]</scope>
    <source>
        <strain evidence="6">NBRC 110107</strain>
    </source>
</reference>
<dbReference type="Gene3D" id="3.90.10.10">
    <property type="entry name" value="Cytochrome C3"/>
    <property type="match status" value="3"/>
</dbReference>
<dbReference type="InterPro" id="IPR000253">
    <property type="entry name" value="FHA_dom"/>
</dbReference>
<dbReference type="PROSITE" id="PS50006">
    <property type="entry name" value="FHA_DOMAIN"/>
    <property type="match status" value="1"/>
</dbReference>
<gene>
    <name evidence="5" type="ORF">GCM10007859_21650</name>
</gene>
<feature type="region of interest" description="Disordered" evidence="2">
    <location>
        <begin position="451"/>
        <end position="472"/>
    </location>
</feature>
<organism evidence="5 6">
    <name type="scientific">Brevundimonas denitrificans</name>
    <dbReference type="NCBI Taxonomy" id="1443434"/>
    <lineage>
        <taxon>Bacteria</taxon>
        <taxon>Pseudomonadati</taxon>
        <taxon>Pseudomonadota</taxon>
        <taxon>Alphaproteobacteria</taxon>
        <taxon>Caulobacterales</taxon>
        <taxon>Caulobacteraceae</taxon>
        <taxon>Brevundimonas</taxon>
    </lineage>
</organism>
<dbReference type="InterPro" id="IPR008984">
    <property type="entry name" value="SMAD_FHA_dom_sf"/>
</dbReference>
<sequence>MTLVLRQVTRRVSGAEIVREKVLPTDTARIGRGADCEIRLPDLAVSLHHATLATTGPGRVSVVSAGREPFGVDGRFVTQADIDVGRAPRLTFGDHILTLSHGDGGRILINLAAAEPAEGDSSSGVPAGGVIPKARIFGRRRIAWTLGLGIVALCLIWPLAAFHGHLNARIDPDQQWSTGPLSSAHAFLEDDCQSCHQEAFVAVTDASCKTCHAGDQTPAAMAAAATSVRRAGSPDTLSFVRDHAPRGRILWGTPPPAGFTGQATAWFRRAFNLPEQRCASCHVEHVANPVAGRPPEPIPTLTPTQTCIQCHTGLTHRLKDTDLADAPSWARHPNFRPALPGPAGLTRVSLDSRPREASGLTFPHDLHLSPGGGPARMAQTLGGRGYGAALTCNNCHRPDADQKGFAPVQMERDCASCHSLSFATPGGVRQLPHGEPGQVVAALMAWQGRGPVAGGGTTRRRPGEIGEGGPGVGVSPAGASAVNTVGGAFGPRGACFDCHTIFRTPILRFTPVRLPGDFLSRGAFDHSVREHRVDRLGQPSCAQCHAAATSGSATDLLLPSVSECVECHGQTTARSETPAPADCETCHSFHAPSHPTPRPPRPNFSARPRPAAAVQTTP</sequence>
<dbReference type="SUPFAM" id="SSF48695">
    <property type="entry name" value="Multiheme cytochromes"/>
    <property type="match status" value="1"/>
</dbReference>
<dbReference type="PANTHER" id="PTHR35038">
    <property type="entry name" value="DISSIMILATORY SULFITE REDUCTASE SIRA"/>
    <property type="match status" value="1"/>
</dbReference>
<evidence type="ECO:0000256" key="1">
    <source>
        <dbReference type="ARBA" id="ARBA00022729"/>
    </source>
</evidence>
<keyword evidence="1" id="KW-0732">Signal</keyword>
<keyword evidence="3" id="KW-1133">Transmembrane helix</keyword>
<evidence type="ECO:0000256" key="3">
    <source>
        <dbReference type="SAM" id="Phobius"/>
    </source>
</evidence>
<feature type="region of interest" description="Disordered" evidence="2">
    <location>
        <begin position="590"/>
        <end position="618"/>
    </location>
</feature>